<organism evidence="1 2">
    <name type="scientific">Paenibacillus popilliae</name>
    <name type="common">Bacillus popilliae</name>
    <dbReference type="NCBI Taxonomy" id="78057"/>
    <lineage>
        <taxon>Bacteria</taxon>
        <taxon>Bacillati</taxon>
        <taxon>Bacillota</taxon>
        <taxon>Bacilli</taxon>
        <taxon>Bacillales</taxon>
        <taxon>Paenibacillaceae</taxon>
        <taxon>Paenibacillus</taxon>
    </lineage>
</organism>
<dbReference type="RefSeq" id="WP_142545564.1">
    <property type="nucleotide sequence ID" value="NZ_SADY01000007.1"/>
</dbReference>
<evidence type="ECO:0000313" key="2">
    <source>
        <dbReference type="Proteomes" id="UP000316208"/>
    </source>
</evidence>
<protein>
    <submittedName>
        <fullName evidence="1">DUF523 domain-containing protein</fullName>
    </submittedName>
</protein>
<dbReference type="EMBL" id="SADY01000007">
    <property type="protein sequence ID" value="TQR42639.1"/>
    <property type="molecule type" value="Genomic_DNA"/>
</dbReference>
<evidence type="ECO:0000313" key="1">
    <source>
        <dbReference type="EMBL" id="TQR42639.1"/>
    </source>
</evidence>
<dbReference type="InterPro" id="IPR007553">
    <property type="entry name" value="2-thiour_desulf"/>
</dbReference>
<proteinExistence type="predicted"/>
<reference evidence="1 2" key="1">
    <citation type="submission" date="2018-03" db="EMBL/GenBank/DDBJ databases">
        <title>Aerobic endospore-forming bacteria genome sequencing and assembly.</title>
        <authorList>
            <person name="Cavalcante D.A."/>
            <person name="Driks A."/>
            <person name="Putonti C."/>
            <person name="De-Souza M.T."/>
        </authorList>
    </citation>
    <scope>NUCLEOTIDE SEQUENCE [LARGE SCALE GENOMIC DNA]</scope>
    <source>
        <strain evidence="1 2">SDF0028</strain>
    </source>
</reference>
<comment type="caution">
    <text evidence="1">The sequence shown here is derived from an EMBL/GenBank/DDBJ whole genome shotgun (WGS) entry which is preliminary data.</text>
</comment>
<dbReference type="Pfam" id="PF04463">
    <property type="entry name" value="2-thiour_desulf"/>
    <property type="match status" value="1"/>
</dbReference>
<keyword evidence="2" id="KW-1185">Reference proteome</keyword>
<accession>A0ABY3AK56</accession>
<dbReference type="PANTHER" id="PTHR30087:SF1">
    <property type="entry name" value="HYPOTHETICAL CYTOSOLIC PROTEIN"/>
    <property type="match status" value="1"/>
</dbReference>
<gene>
    <name evidence="1" type="ORF">C7Y44_21650</name>
</gene>
<name>A0ABY3AK56_PAEPP</name>
<dbReference type="Proteomes" id="UP000316208">
    <property type="component" value="Unassembled WGS sequence"/>
</dbReference>
<dbReference type="PANTHER" id="PTHR30087">
    <property type="entry name" value="INNER MEMBRANE PROTEIN"/>
    <property type="match status" value="1"/>
</dbReference>
<sequence>MILVSSCLAGLEVRYNGTHCLDTKILQLSEENQVITVCPELLGGFQTPREPAEIVGGSGEDVLDGEARVIEKSGRDVTEQYIKGAYATLRIAQEVSATLVILKEFSPSCGSSVIYNGEFIGKKIVGNGVTTALLKRNGIQVVSEDRLTDFPFNNSV</sequence>